<evidence type="ECO:0000313" key="2">
    <source>
        <dbReference type="Proteomes" id="UP001054945"/>
    </source>
</evidence>
<keyword evidence="2" id="KW-1185">Reference proteome</keyword>
<dbReference type="EMBL" id="BPLR01005141">
    <property type="protein sequence ID" value="GIY00084.1"/>
    <property type="molecule type" value="Genomic_DNA"/>
</dbReference>
<sequence>MSTPVVFSPPLEWPRGCNGNAAVIDLISQNLFGPTEHCCFEIWLYKIVFRPEIVLVVIGGNASVKLPSIPHGSHVSLERGGRQTGGRVLSHQHQFFCAPTNEVGLSICKKHAQLGTLECRRVATICFSEGSLLPDTSD</sequence>
<organism evidence="1 2">
    <name type="scientific">Caerostris extrusa</name>
    <name type="common">Bark spider</name>
    <name type="synonym">Caerostris bankana</name>
    <dbReference type="NCBI Taxonomy" id="172846"/>
    <lineage>
        <taxon>Eukaryota</taxon>
        <taxon>Metazoa</taxon>
        <taxon>Ecdysozoa</taxon>
        <taxon>Arthropoda</taxon>
        <taxon>Chelicerata</taxon>
        <taxon>Arachnida</taxon>
        <taxon>Araneae</taxon>
        <taxon>Araneomorphae</taxon>
        <taxon>Entelegynae</taxon>
        <taxon>Araneoidea</taxon>
        <taxon>Araneidae</taxon>
        <taxon>Caerostris</taxon>
    </lineage>
</organism>
<dbReference type="AlphaFoldDB" id="A0AAV4PV77"/>
<name>A0AAV4PV77_CAEEX</name>
<reference evidence="1 2" key="1">
    <citation type="submission" date="2021-06" db="EMBL/GenBank/DDBJ databases">
        <title>Caerostris extrusa draft genome.</title>
        <authorList>
            <person name="Kono N."/>
            <person name="Arakawa K."/>
        </authorList>
    </citation>
    <scope>NUCLEOTIDE SEQUENCE [LARGE SCALE GENOMIC DNA]</scope>
</reference>
<comment type="caution">
    <text evidence="1">The sequence shown here is derived from an EMBL/GenBank/DDBJ whole genome shotgun (WGS) entry which is preliminary data.</text>
</comment>
<proteinExistence type="predicted"/>
<evidence type="ECO:0000313" key="1">
    <source>
        <dbReference type="EMBL" id="GIY00084.1"/>
    </source>
</evidence>
<protein>
    <submittedName>
        <fullName evidence="1">Uncharacterized protein</fullName>
    </submittedName>
</protein>
<gene>
    <name evidence="1" type="ORF">CEXT_465901</name>
</gene>
<accession>A0AAV4PV77</accession>
<dbReference type="Proteomes" id="UP001054945">
    <property type="component" value="Unassembled WGS sequence"/>
</dbReference>